<comment type="caution">
    <text evidence="1">The sequence shown here is derived from an EMBL/GenBank/DDBJ whole genome shotgun (WGS) entry which is preliminary data.</text>
</comment>
<accession>I4ELU9</accession>
<organism evidence="1 2">
    <name type="scientific">Nitrolancea hollandica Lb</name>
    <dbReference type="NCBI Taxonomy" id="1129897"/>
    <lineage>
        <taxon>Bacteria</taxon>
        <taxon>Pseudomonadati</taxon>
        <taxon>Thermomicrobiota</taxon>
        <taxon>Thermomicrobia</taxon>
        <taxon>Sphaerobacterales</taxon>
        <taxon>Sphaerobacterineae</taxon>
        <taxon>Sphaerobacteraceae</taxon>
        <taxon>Nitrolancea</taxon>
    </lineage>
</organism>
<dbReference type="EMBL" id="CAGS01000481">
    <property type="protein sequence ID" value="CCF85662.1"/>
    <property type="molecule type" value="Genomic_DNA"/>
</dbReference>
<keyword evidence="2" id="KW-1185">Reference proteome</keyword>
<gene>
    <name evidence="1" type="ORF">NITHO_5310006</name>
</gene>
<evidence type="ECO:0000313" key="2">
    <source>
        <dbReference type="Proteomes" id="UP000004221"/>
    </source>
</evidence>
<dbReference type="Proteomes" id="UP000004221">
    <property type="component" value="Unassembled WGS sequence"/>
</dbReference>
<dbReference type="AlphaFoldDB" id="I4ELU9"/>
<protein>
    <recommendedName>
        <fullName evidence="3">DUF4363 family protein</fullName>
    </recommendedName>
</protein>
<proteinExistence type="predicted"/>
<dbReference type="PROSITE" id="PS51257">
    <property type="entry name" value="PROKAR_LIPOPROTEIN"/>
    <property type="match status" value="1"/>
</dbReference>
<evidence type="ECO:0000313" key="1">
    <source>
        <dbReference type="EMBL" id="CCF85662.1"/>
    </source>
</evidence>
<dbReference type="OrthoDB" id="574747at2"/>
<dbReference type="RefSeq" id="WP_008480729.1">
    <property type="nucleotide sequence ID" value="NZ_CAGS01000481.1"/>
</dbReference>
<reference evidence="1 2" key="1">
    <citation type="journal article" date="2012" name="ISME J.">
        <title>Nitrification expanded: discovery, physiology and genomics of a nitrite-oxidizing bacterium from the phylum Chloroflexi.</title>
        <authorList>
            <person name="Sorokin D.Y."/>
            <person name="Lucker S."/>
            <person name="Vejmelkova D."/>
            <person name="Kostrikina N.A."/>
            <person name="Kleerebezem R."/>
            <person name="Rijpstra W.I."/>
            <person name="Damste J.S."/>
            <person name="Le Paslier D."/>
            <person name="Muyzer G."/>
            <person name="Wagner M."/>
            <person name="van Loosdrecht M.C."/>
            <person name="Daims H."/>
        </authorList>
    </citation>
    <scope>NUCLEOTIDE SEQUENCE [LARGE SCALE GENOMIC DNA]</scope>
    <source>
        <strain evidence="2">none</strain>
    </source>
</reference>
<sequence>MMRWAAMQTRRGTMVLIVVALAGMLVLVGCGTGQGAGQPEASATPAALAEQLEVAGQHLDRAIAAGQSGDMAGLKVAYQDFNVMWMEIGDKIWFKSRESQIAIQSAIDNVDRKLYQPGVTPDKEKTFQALQELRKVVTEQEAKLRGM</sequence>
<evidence type="ECO:0008006" key="3">
    <source>
        <dbReference type="Google" id="ProtNLM"/>
    </source>
</evidence>
<name>I4ELU9_9BACT</name>